<dbReference type="Pfam" id="PF00501">
    <property type="entry name" value="AMP-binding"/>
    <property type="match status" value="1"/>
</dbReference>
<keyword evidence="2 5" id="KW-0436">Ligase</keyword>
<dbReference type="InterPro" id="IPR025110">
    <property type="entry name" value="AMP-bd_C"/>
</dbReference>
<dbReference type="EMBL" id="CP028901">
    <property type="protein sequence ID" value="AWB35249.1"/>
    <property type="molecule type" value="Genomic_DNA"/>
</dbReference>
<gene>
    <name evidence="5" type="ORF">DBV39_17590</name>
</gene>
<protein>
    <submittedName>
        <fullName evidence="5">Acid--CoA ligase</fullName>
    </submittedName>
</protein>
<dbReference type="Gene3D" id="3.40.50.12780">
    <property type="entry name" value="N-terminal domain of ligase-like"/>
    <property type="match status" value="1"/>
</dbReference>
<dbReference type="GO" id="GO:0031956">
    <property type="term" value="F:medium-chain fatty acid-CoA ligase activity"/>
    <property type="evidence" value="ECO:0007669"/>
    <property type="project" value="TreeGrafter"/>
</dbReference>
<feature type="domain" description="AMP-binding enzyme C-terminal" evidence="4">
    <location>
        <begin position="423"/>
        <end position="497"/>
    </location>
</feature>
<accession>A0A2R4XNH3</accession>
<dbReference type="KEGG" id="boz:DBV39_17590"/>
<sequence length="531" mass="58563">MKVDVQMETIPTSFSDILLKHPDLPAYVCLDETVTRAGLARASDRMAGYLKSRGVERGDTICVWLPDGGVWLQLLFACARLGVLMVPVSTRLRHDEALHIVKTAQGKLIFVQPEFVGYDYGAVARQIQSEVQSVQDVVDVFNPAGLFDTGDVTPVCADEGELTDLLCTFSTSGTTGNPKLATHTQYGILRHAYEVARFSDVVPGDSSLCAVPLYGVLGFMQALSALAGAGQCVFMQTFNLERAAELVEQHRATHFYGGEGLFDDLISVPGKDPRSFKVAGFAEFNGRGLEVTEKARRLYGIRMIALYGSSECFSIMAGQSREQDDAARAVPGGKPICRDIEFRVADLETGETLPKDQRGELQFRGYNVMAGYLNNPDATSDAFTEDGWFRSGDLGYVYADRFSYVARIKDTMRLRGYLVDPVEIEEFLFKLDGVKDAQVVAYRHPGKGDMAVAFVRKLASGNAPDHVTEQWLYEQCRAGLANYKVPSHFVFVGDYPRKEGPNGLKILKNKIRDMAQEIVMQHNHQVGAASQ</sequence>
<evidence type="ECO:0000313" key="6">
    <source>
        <dbReference type="Proteomes" id="UP000244571"/>
    </source>
</evidence>
<dbReference type="GO" id="GO:0006631">
    <property type="term" value="P:fatty acid metabolic process"/>
    <property type="evidence" value="ECO:0007669"/>
    <property type="project" value="TreeGrafter"/>
</dbReference>
<dbReference type="PANTHER" id="PTHR43201">
    <property type="entry name" value="ACYL-COA SYNTHETASE"/>
    <property type="match status" value="1"/>
</dbReference>
<dbReference type="Gene3D" id="3.30.300.30">
    <property type="match status" value="1"/>
</dbReference>
<dbReference type="InterPro" id="IPR000873">
    <property type="entry name" value="AMP-dep_synth/lig_dom"/>
</dbReference>
<dbReference type="PANTHER" id="PTHR43201:SF5">
    <property type="entry name" value="MEDIUM-CHAIN ACYL-COA LIGASE ACSF2, MITOCHONDRIAL"/>
    <property type="match status" value="1"/>
</dbReference>
<evidence type="ECO:0000256" key="2">
    <source>
        <dbReference type="ARBA" id="ARBA00022598"/>
    </source>
</evidence>
<evidence type="ECO:0000259" key="4">
    <source>
        <dbReference type="Pfam" id="PF13193"/>
    </source>
</evidence>
<evidence type="ECO:0000256" key="1">
    <source>
        <dbReference type="ARBA" id="ARBA00006432"/>
    </source>
</evidence>
<feature type="domain" description="AMP-dependent synthetase/ligase" evidence="3">
    <location>
        <begin position="20"/>
        <end position="373"/>
    </location>
</feature>
<reference evidence="5 6" key="1">
    <citation type="submission" date="2018-04" db="EMBL/GenBank/DDBJ databases">
        <title>Bordetella sp. HZ20 isolated from seawater.</title>
        <authorList>
            <person name="Sun C."/>
        </authorList>
    </citation>
    <scope>NUCLEOTIDE SEQUENCE [LARGE SCALE GENOMIC DNA]</scope>
    <source>
        <strain evidence="5 6">HZ20</strain>
    </source>
</reference>
<dbReference type="InterPro" id="IPR045851">
    <property type="entry name" value="AMP-bd_C_sf"/>
</dbReference>
<proteinExistence type="inferred from homology"/>
<name>A0A2R4XNH3_9BURK</name>
<dbReference type="Proteomes" id="UP000244571">
    <property type="component" value="Chromosome"/>
</dbReference>
<dbReference type="InterPro" id="IPR042099">
    <property type="entry name" value="ANL_N_sf"/>
</dbReference>
<dbReference type="AlphaFoldDB" id="A0A2R4XNH3"/>
<dbReference type="Pfam" id="PF13193">
    <property type="entry name" value="AMP-binding_C"/>
    <property type="match status" value="1"/>
</dbReference>
<comment type="similarity">
    <text evidence="1">Belongs to the ATP-dependent AMP-binding enzyme family.</text>
</comment>
<dbReference type="SUPFAM" id="SSF56801">
    <property type="entry name" value="Acetyl-CoA synthetase-like"/>
    <property type="match status" value="1"/>
</dbReference>
<keyword evidence="6" id="KW-1185">Reference proteome</keyword>
<evidence type="ECO:0000259" key="3">
    <source>
        <dbReference type="Pfam" id="PF00501"/>
    </source>
</evidence>
<evidence type="ECO:0000313" key="5">
    <source>
        <dbReference type="EMBL" id="AWB35249.1"/>
    </source>
</evidence>
<organism evidence="5 6">
    <name type="scientific">Orrella marina</name>
    <dbReference type="NCBI Taxonomy" id="2163011"/>
    <lineage>
        <taxon>Bacteria</taxon>
        <taxon>Pseudomonadati</taxon>
        <taxon>Pseudomonadota</taxon>
        <taxon>Betaproteobacteria</taxon>
        <taxon>Burkholderiales</taxon>
        <taxon>Alcaligenaceae</taxon>
        <taxon>Orrella</taxon>
    </lineage>
</organism>